<keyword evidence="4 6" id="KW-0274">FAD</keyword>
<dbReference type="InterPro" id="IPR037069">
    <property type="entry name" value="AcylCoA_DH/ox_N_sf"/>
</dbReference>
<evidence type="ECO:0000313" key="10">
    <source>
        <dbReference type="EMBL" id="TQM11238.1"/>
    </source>
</evidence>
<dbReference type="SUPFAM" id="SSF47203">
    <property type="entry name" value="Acyl-CoA dehydrogenase C-terminal domain-like"/>
    <property type="match status" value="1"/>
</dbReference>
<dbReference type="InterPro" id="IPR052161">
    <property type="entry name" value="Mycobact_Acyl-CoA_DH"/>
</dbReference>
<keyword evidence="5 6" id="KW-0560">Oxidoreductase</keyword>
<evidence type="ECO:0000256" key="1">
    <source>
        <dbReference type="ARBA" id="ARBA00001974"/>
    </source>
</evidence>
<organism evidence="10 11">
    <name type="scientific">Pseudonocardia kunmingensis</name>
    <dbReference type="NCBI Taxonomy" id="630975"/>
    <lineage>
        <taxon>Bacteria</taxon>
        <taxon>Bacillati</taxon>
        <taxon>Actinomycetota</taxon>
        <taxon>Actinomycetes</taxon>
        <taxon>Pseudonocardiales</taxon>
        <taxon>Pseudonocardiaceae</taxon>
        <taxon>Pseudonocardia</taxon>
    </lineage>
</organism>
<keyword evidence="11" id="KW-1185">Reference proteome</keyword>
<dbReference type="EMBL" id="VFPA01000002">
    <property type="protein sequence ID" value="TQM11238.1"/>
    <property type="molecule type" value="Genomic_DNA"/>
</dbReference>
<name>A0A543DPJ2_9PSEU</name>
<dbReference type="GO" id="GO:0005886">
    <property type="term" value="C:plasma membrane"/>
    <property type="evidence" value="ECO:0007669"/>
    <property type="project" value="TreeGrafter"/>
</dbReference>
<dbReference type="InterPro" id="IPR006091">
    <property type="entry name" value="Acyl-CoA_Oxase/DH_mid-dom"/>
</dbReference>
<gene>
    <name evidence="10" type="ORF">FB558_3793</name>
</gene>
<dbReference type="InterPro" id="IPR013786">
    <property type="entry name" value="AcylCoA_DH/ox_N"/>
</dbReference>
<protein>
    <submittedName>
        <fullName evidence="10">Alkylation response protein AidB-like acyl-CoA dehydrogenase</fullName>
    </submittedName>
</protein>
<evidence type="ECO:0000259" key="9">
    <source>
        <dbReference type="Pfam" id="PF02771"/>
    </source>
</evidence>
<dbReference type="AlphaFoldDB" id="A0A543DPJ2"/>
<reference evidence="10 11" key="1">
    <citation type="submission" date="2019-06" db="EMBL/GenBank/DDBJ databases">
        <title>Sequencing the genomes of 1000 actinobacteria strains.</title>
        <authorList>
            <person name="Klenk H.-P."/>
        </authorList>
    </citation>
    <scope>NUCLEOTIDE SEQUENCE [LARGE SCALE GENOMIC DNA]</scope>
    <source>
        <strain evidence="10 11">DSM 45301</strain>
    </source>
</reference>
<evidence type="ECO:0000259" key="7">
    <source>
        <dbReference type="Pfam" id="PF00441"/>
    </source>
</evidence>
<dbReference type="Pfam" id="PF02770">
    <property type="entry name" value="Acyl-CoA_dh_M"/>
    <property type="match status" value="1"/>
</dbReference>
<evidence type="ECO:0000256" key="2">
    <source>
        <dbReference type="ARBA" id="ARBA00009347"/>
    </source>
</evidence>
<evidence type="ECO:0000256" key="4">
    <source>
        <dbReference type="ARBA" id="ARBA00022827"/>
    </source>
</evidence>
<evidence type="ECO:0000256" key="5">
    <source>
        <dbReference type="ARBA" id="ARBA00023002"/>
    </source>
</evidence>
<keyword evidence="3 6" id="KW-0285">Flavoprotein</keyword>
<evidence type="ECO:0000256" key="6">
    <source>
        <dbReference type="RuleBase" id="RU362125"/>
    </source>
</evidence>
<dbReference type="FunFam" id="2.40.110.10:FF:000011">
    <property type="entry name" value="Acyl-CoA dehydrogenase FadE34"/>
    <property type="match status" value="1"/>
</dbReference>
<comment type="caution">
    <text evidence="10">The sequence shown here is derived from an EMBL/GenBank/DDBJ whole genome shotgun (WGS) entry which is preliminary data.</text>
</comment>
<dbReference type="PANTHER" id="PTHR43292">
    <property type="entry name" value="ACYL-COA DEHYDROGENASE"/>
    <property type="match status" value="1"/>
</dbReference>
<sequence>MTSALLEELRRFVDAELAAFRRDWPDVSTWEARCAWQRRMAREGWAAPRWPVEYGGRGLGTLEAMAVEDVFAEKGCPVLPGMLGLKNVGPTLQAHGTDEQKRHLAAILSIDEVWCQGFSEPGAGSDLAGLRTRAVRDGDDFVVNGQKIWTSNGIYATHMQLLVRTDPQAPKHRGISVLLVDMATPGVEVRPIRQINGGAEFAEVFFTDVRVPVANLLGPLNDGWRITMTTLGHERAGVATFAARLEQRTVDLLEANRADTRTEPLGPGLRDELLDGYVDARVLGLLGRQMLERLAGGQQPGPEQSVIKLVHSEVSQRVESVQMAIAGAAAVRGEDPAAAHAYLSARSATIAAGTTQIVKNIIAERVLALPRNG</sequence>
<dbReference type="InterPro" id="IPR009075">
    <property type="entry name" value="AcylCo_DH/oxidase_C"/>
</dbReference>
<dbReference type="GO" id="GO:0016627">
    <property type="term" value="F:oxidoreductase activity, acting on the CH-CH group of donors"/>
    <property type="evidence" value="ECO:0007669"/>
    <property type="project" value="InterPro"/>
</dbReference>
<proteinExistence type="inferred from homology"/>
<dbReference type="InterPro" id="IPR009100">
    <property type="entry name" value="AcylCoA_DH/oxidase_NM_dom_sf"/>
</dbReference>
<accession>A0A543DPJ2</accession>
<dbReference type="InterPro" id="IPR036250">
    <property type="entry name" value="AcylCo_DH-like_C"/>
</dbReference>
<comment type="cofactor">
    <cofactor evidence="1 6">
        <name>FAD</name>
        <dbReference type="ChEBI" id="CHEBI:57692"/>
    </cofactor>
</comment>
<feature type="domain" description="Acyl-CoA dehydrogenase/oxidase C-terminal" evidence="7">
    <location>
        <begin position="221"/>
        <end position="367"/>
    </location>
</feature>
<dbReference type="Gene3D" id="2.40.110.10">
    <property type="entry name" value="Butyryl-CoA Dehydrogenase, subunit A, domain 2"/>
    <property type="match status" value="1"/>
</dbReference>
<dbReference type="Gene3D" id="1.20.140.10">
    <property type="entry name" value="Butyryl-CoA Dehydrogenase, subunit A, domain 3"/>
    <property type="match status" value="1"/>
</dbReference>
<dbReference type="Pfam" id="PF00441">
    <property type="entry name" value="Acyl-CoA_dh_1"/>
    <property type="match status" value="1"/>
</dbReference>
<dbReference type="GO" id="GO:0050660">
    <property type="term" value="F:flavin adenine dinucleotide binding"/>
    <property type="evidence" value="ECO:0007669"/>
    <property type="project" value="InterPro"/>
</dbReference>
<feature type="domain" description="Acyl-CoA dehydrogenase/oxidase N-terminal" evidence="9">
    <location>
        <begin position="4"/>
        <end position="103"/>
    </location>
</feature>
<dbReference type="OrthoDB" id="9802447at2"/>
<dbReference type="SUPFAM" id="SSF56645">
    <property type="entry name" value="Acyl-CoA dehydrogenase NM domain-like"/>
    <property type="match status" value="1"/>
</dbReference>
<dbReference type="Proteomes" id="UP000315677">
    <property type="component" value="Unassembled WGS sequence"/>
</dbReference>
<evidence type="ECO:0000313" key="11">
    <source>
        <dbReference type="Proteomes" id="UP000315677"/>
    </source>
</evidence>
<dbReference type="Gene3D" id="1.10.540.10">
    <property type="entry name" value="Acyl-CoA dehydrogenase/oxidase, N-terminal domain"/>
    <property type="match status" value="1"/>
</dbReference>
<evidence type="ECO:0000256" key="3">
    <source>
        <dbReference type="ARBA" id="ARBA00022630"/>
    </source>
</evidence>
<feature type="domain" description="Acyl-CoA oxidase/dehydrogenase middle" evidence="8">
    <location>
        <begin position="115"/>
        <end position="209"/>
    </location>
</feature>
<dbReference type="InterPro" id="IPR046373">
    <property type="entry name" value="Acyl-CoA_Oxase/DH_mid-dom_sf"/>
</dbReference>
<evidence type="ECO:0000259" key="8">
    <source>
        <dbReference type="Pfam" id="PF02770"/>
    </source>
</evidence>
<dbReference type="Pfam" id="PF02771">
    <property type="entry name" value="Acyl-CoA_dh_N"/>
    <property type="match status" value="1"/>
</dbReference>
<dbReference type="PANTHER" id="PTHR43292:SF3">
    <property type="entry name" value="ACYL-COA DEHYDROGENASE FADE29"/>
    <property type="match status" value="1"/>
</dbReference>
<comment type="similarity">
    <text evidence="2 6">Belongs to the acyl-CoA dehydrogenase family.</text>
</comment>